<comment type="caution">
    <text evidence="2">The sequence shown here is derived from an EMBL/GenBank/DDBJ whole genome shotgun (WGS) entry which is preliminary data.</text>
</comment>
<feature type="signal peptide" evidence="1">
    <location>
        <begin position="1"/>
        <end position="18"/>
    </location>
</feature>
<evidence type="ECO:0000256" key="1">
    <source>
        <dbReference type="SAM" id="SignalP"/>
    </source>
</evidence>
<sequence>MRLTALPFILSAISLVSATSNMVYPWGAPRDLLEDLVTRQAQAPFPPNLTEAQAEAAYCAQCSATTTDIGKSYIRQDIGNATANSIAISAEFQGILNQLTTIDSENLNGGKQFAPAWKAIAQSWTNILWASRTTASDTAAYTEEFTTVVMPFVVGQMDPIPIDVTLGVLYEYKAMAANLSWSAEATSQSFTDIIDAIDGFVATFCRKFIFLRINHRISGQSGRIRGNQSRVRRWSDGYKGQSCNIHTIGIGSLL</sequence>
<accession>A0AAD7F9F5</accession>
<reference evidence="2" key="1">
    <citation type="submission" date="2023-03" db="EMBL/GenBank/DDBJ databases">
        <title>Massive genome expansion in bonnet fungi (Mycena s.s.) driven by repeated elements and novel gene families across ecological guilds.</title>
        <authorList>
            <consortium name="Lawrence Berkeley National Laboratory"/>
            <person name="Harder C.B."/>
            <person name="Miyauchi S."/>
            <person name="Viragh M."/>
            <person name="Kuo A."/>
            <person name="Thoen E."/>
            <person name="Andreopoulos B."/>
            <person name="Lu D."/>
            <person name="Skrede I."/>
            <person name="Drula E."/>
            <person name="Henrissat B."/>
            <person name="Morin E."/>
            <person name="Kohler A."/>
            <person name="Barry K."/>
            <person name="LaButti K."/>
            <person name="Morin E."/>
            <person name="Salamov A."/>
            <person name="Lipzen A."/>
            <person name="Mereny Z."/>
            <person name="Hegedus B."/>
            <person name="Baldrian P."/>
            <person name="Stursova M."/>
            <person name="Weitz H."/>
            <person name="Taylor A."/>
            <person name="Grigoriev I.V."/>
            <person name="Nagy L.G."/>
            <person name="Martin F."/>
            <person name="Kauserud H."/>
        </authorList>
    </citation>
    <scope>NUCLEOTIDE SEQUENCE</scope>
    <source>
        <strain evidence="2">9284</strain>
    </source>
</reference>
<organism evidence="2 3">
    <name type="scientific">Roridomyces roridus</name>
    <dbReference type="NCBI Taxonomy" id="1738132"/>
    <lineage>
        <taxon>Eukaryota</taxon>
        <taxon>Fungi</taxon>
        <taxon>Dikarya</taxon>
        <taxon>Basidiomycota</taxon>
        <taxon>Agaricomycotina</taxon>
        <taxon>Agaricomycetes</taxon>
        <taxon>Agaricomycetidae</taxon>
        <taxon>Agaricales</taxon>
        <taxon>Marasmiineae</taxon>
        <taxon>Mycenaceae</taxon>
        <taxon>Roridomyces</taxon>
    </lineage>
</organism>
<dbReference type="AlphaFoldDB" id="A0AAD7F9F5"/>
<feature type="chain" id="PRO_5042120583" evidence="1">
    <location>
        <begin position="19"/>
        <end position="254"/>
    </location>
</feature>
<dbReference type="Proteomes" id="UP001221142">
    <property type="component" value="Unassembled WGS sequence"/>
</dbReference>
<evidence type="ECO:0000313" key="2">
    <source>
        <dbReference type="EMBL" id="KAJ7606371.1"/>
    </source>
</evidence>
<keyword evidence="3" id="KW-1185">Reference proteome</keyword>
<protein>
    <submittedName>
        <fullName evidence="2">Uncharacterized protein</fullName>
    </submittedName>
</protein>
<evidence type="ECO:0000313" key="3">
    <source>
        <dbReference type="Proteomes" id="UP001221142"/>
    </source>
</evidence>
<dbReference type="EMBL" id="JARKIF010000059">
    <property type="protein sequence ID" value="KAJ7606371.1"/>
    <property type="molecule type" value="Genomic_DNA"/>
</dbReference>
<keyword evidence="1" id="KW-0732">Signal</keyword>
<gene>
    <name evidence="2" type="ORF">FB45DRAFT_950488</name>
</gene>
<name>A0AAD7F9F5_9AGAR</name>
<proteinExistence type="predicted"/>